<evidence type="ECO:0000313" key="2">
    <source>
        <dbReference type="EMBL" id="RPD97718.1"/>
    </source>
</evidence>
<proteinExistence type="predicted"/>
<dbReference type="AlphaFoldDB" id="A0A3N4NTQ3"/>
<keyword evidence="1" id="KW-0812">Transmembrane</keyword>
<dbReference type="RefSeq" id="WP_123897440.1">
    <property type="nucleotide sequence ID" value="NZ_RPFJ01000009.1"/>
</dbReference>
<protein>
    <submittedName>
        <fullName evidence="2">Bax inhibitor-1/YccA family protein</fullName>
    </submittedName>
</protein>
<keyword evidence="3" id="KW-1185">Reference proteome</keyword>
<feature type="transmembrane region" description="Helical" evidence="1">
    <location>
        <begin position="63"/>
        <end position="80"/>
    </location>
</feature>
<gene>
    <name evidence="2" type="ORF">EGM88_07965</name>
</gene>
<feature type="transmembrane region" description="Helical" evidence="1">
    <location>
        <begin position="116"/>
        <end position="136"/>
    </location>
</feature>
<feature type="transmembrane region" description="Helical" evidence="1">
    <location>
        <begin position="148"/>
        <end position="175"/>
    </location>
</feature>
<dbReference type="InterPro" id="IPR010539">
    <property type="entry name" value="BaxI_1-like"/>
</dbReference>
<feature type="transmembrane region" description="Helical" evidence="1">
    <location>
        <begin position="215"/>
        <end position="233"/>
    </location>
</feature>
<accession>A0A3N4NTQ3</accession>
<keyword evidence="1" id="KW-0472">Membrane</keyword>
<evidence type="ECO:0000256" key="1">
    <source>
        <dbReference type="SAM" id="Phobius"/>
    </source>
</evidence>
<keyword evidence="1" id="KW-1133">Transmembrane helix</keyword>
<dbReference type="Proteomes" id="UP000270856">
    <property type="component" value="Unassembled WGS sequence"/>
</dbReference>
<dbReference type="PANTHER" id="PTHR41282">
    <property type="entry name" value="CONSERVED TRANSMEMBRANE PROTEIN-RELATED"/>
    <property type="match status" value="1"/>
</dbReference>
<organism evidence="2 3">
    <name type="scientific">Aureibaculum marinum</name>
    <dbReference type="NCBI Taxonomy" id="2487930"/>
    <lineage>
        <taxon>Bacteria</taxon>
        <taxon>Pseudomonadati</taxon>
        <taxon>Bacteroidota</taxon>
        <taxon>Flavobacteriia</taxon>
        <taxon>Flavobacteriales</taxon>
        <taxon>Flavobacteriaceae</taxon>
        <taxon>Aureibaculum</taxon>
    </lineage>
</organism>
<name>A0A3N4NTQ3_9FLAO</name>
<feature type="transmembrane region" description="Helical" evidence="1">
    <location>
        <begin position="28"/>
        <end position="51"/>
    </location>
</feature>
<feature type="transmembrane region" description="Helical" evidence="1">
    <location>
        <begin position="181"/>
        <end position="203"/>
    </location>
</feature>
<feature type="transmembrane region" description="Helical" evidence="1">
    <location>
        <begin position="92"/>
        <end position="110"/>
    </location>
</feature>
<dbReference type="Pfam" id="PF12811">
    <property type="entry name" value="BaxI_1"/>
    <property type="match status" value="1"/>
</dbReference>
<sequence>MALLNYKTSNPVFSGYIWKYNRNSVSKMTLNGVFLKSLFSIFLVSLTTWYVWDLVTKGLDVDYYTYGGMAAAVVFSIITSYKKKWSPVTTPLYALSKGLFLGGISAYAEAKFEGMPIRAVSVTLLTFIIMLLLYKAKIVVVTKQFRSVLITVIITIMSIYIISWILGIFGIYLPYIMGTSWFAIGFNIITAIVASFSLLLDFDFIDRKLYKAPKYYEWVATWGILVTLIWLYVEVLRLMKKLVIRL</sequence>
<dbReference type="OrthoDB" id="116480at2"/>
<comment type="caution">
    <text evidence="2">The sequence shown here is derived from an EMBL/GenBank/DDBJ whole genome shotgun (WGS) entry which is preliminary data.</text>
</comment>
<dbReference type="PANTHER" id="PTHR41282:SF1">
    <property type="entry name" value="CONSERVED TRANSMEMBRANE PROTEIN-RELATED"/>
    <property type="match status" value="1"/>
</dbReference>
<evidence type="ECO:0000313" key="3">
    <source>
        <dbReference type="Proteomes" id="UP000270856"/>
    </source>
</evidence>
<reference evidence="2 3" key="1">
    <citation type="submission" date="2018-11" db="EMBL/GenBank/DDBJ databases">
        <title>Aureibaculum marinum gen. nov., sp. nov., a member of the family Flavobacteriaceae isolated from the Bohai Sea.</title>
        <authorList>
            <person name="Ji X."/>
        </authorList>
    </citation>
    <scope>NUCLEOTIDE SEQUENCE [LARGE SCALE GENOMIC DNA]</scope>
    <source>
        <strain evidence="2 3">BH-SD17</strain>
    </source>
</reference>
<dbReference type="EMBL" id="RPFJ01000009">
    <property type="protein sequence ID" value="RPD97718.1"/>
    <property type="molecule type" value="Genomic_DNA"/>
</dbReference>